<gene>
    <name evidence="1" type="ORF">MNEG_6557</name>
</gene>
<protein>
    <submittedName>
        <fullName evidence="1">Uncharacterized protein</fullName>
    </submittedName>
</protein>
<keyword evidence="2" id="KW-1185">Reference proteome</keyword>
<dbReference type="OrthoDB" id="2018869at2759"/>
<dbReference type="GeneID" id="25739433"/>
<dbReference type="RefSeq" id="XP_013900426.1">
    <property type="nucleotide sequence ID" value="XM_014044972.1"/>
</dbReference>
<reference evidence="1 2" key="1">
    <citation type="journal article" date="2013" name="BMC Genomics">
        <title>Reconstruction of the lipid metabolism for the microalga Monoraphidium neglectum from its genome sequence reveals characteristics suitable for biofuel production.</title>
        <authorList>
            <person name="Bogen C."/>
            <person name="Al-Dilaimi A."/>
            <person name="Albersmeier A."/>
            <person name="Wichmann J."/>
            <person name="Grundmann M."/>
            <person name="Rupp O."/>
            <person name="Lauersen K.J."/>
            <person name="Blifernez-Klassen O."/>
            <person name="Kalinowski J."/>
            <person name="Goesmann A."/>
            <person name="Mussgnug J.H."/>
            <person name="Kruse O."/>
        </authorList>
    </citation>
    <scope>NUCLEOTIDE SEQUENCE [LARGE SCALE GENOMIC DNA]</scope>
    <source>
        <strain evidence="1 2">SAG 48.87</strain>
    </source>
</reference>
<evidence type="ECO:0000313" key="2">
    <source>
        <dbReference type="Proteomes" id="UP000054498"/>
    </source>
</evidence>
<dbReference type="PANTHER" id="PTHR36330:SF2">
    <property type="entry name" value="LIPASE_LIPOOXYGENASE, PLAT_LH2 FAMILY PROTEIN"/>
    <property type="match status" value="1"/>
</dbReference>
<dbReference type="KEGG" id="mng:MNEG_6557"/>
<dbReference type="Proteomes" id="UP000054498">
    <property type="component" value="Unassembled WGS sequence"/>
</dbReference>
<dbReference type="EMBL" id="KK101294">
    <property type="protein sequence ID" value="KIZ01407.1"/>
    <property type="molecule type" value="Genomic_DNA"/>
</dbReference>
<sequence>MDDICSVVTEEVGANCVIAAASPVPTWPPGKEPAPRPRFMEGARDEVSILAPELGPLAAVMVAPEGGSWTLEEGRGPPSRRTGADGATAAAAFVCRRQLGGRKGEPAAYLTPVPPDAVVYGSGDTARILTKEQAAALRSAGLSEYSDLKQRLLLATALLTAGGSGIAALASGPAAAVPFALGGCAGLAYQYLLQIGADSAVSSAAVAAKAGAPQPATAASTAAAAAGGAGAGTPGTAPAAGNGAADISWRGARQALGSGAFRVALVALAALSAASALVHQHGGAGPLDGAAPRAAGESVAQLALGAPGAEAWQLGCAALGFLMYKVAILGVSMAPGGGQGPGGLPVGIIQFEKNNQRKAS</sequence>
<organism evidence="1 2">
    <name type="scientific">Monoraphidium neglectum</name>
    <dbReference type="NCBI Taxonomy" id="145388"/>
    <lineage>
        <taxon>Eukaryota</taxon>
        <taxon>Viridiplantae</taxon>
        <taxon>Chlorophyta</taxon>
        <taxon>core chlorophytes</taxon>
        <taxon>Chlorophyceae</taxon>
        <taxon>CS clade</taxon>
        <taxon>Sphaeropleales</taxon>
        <taxon>Selenastraceae</taxon>
        <taxon>Monoraphidium</taxon>
    </lineage>
</organism>
<accession>A0A0D2MLF3</accession>
<name>A0A0D2MLF3_9CHLO</name>
<proteinExistence type="predicted"/>
<evidence type="ECO:0000313" key="1">
    <source>
        <dbReference type="EMBL" id="KIZ01407.1"/>
    </source>
</evidence>
<dbReference type="PANTHER" id="PTHR36330">
    <property type="entry name" value="LIPASE/LIPOOXYGENASE, PLAT/LH2 FAMILY PROTEIN"/>
    <property type="match status" value="1"/>
</dbReference>
<dbReference type="AlphaFoldDB" id="A0A0D2MLF3"/>